<dbReference type="AlphaFoldDB" id="A0AAF0Y1X8"/>
<evidence type="ECO:0000313" key="2">
    <source>
        <dbReference type="Proteomes" id="UP000827549"/>
    </source>
</evidence>
<proteinExistence type="predicted"/>
<dbReference type="GeneID" id="87803288"/>
<accession>A0AAF0Y1X8</accession>
<evidence type="ECO:0000313" key="1">
    <source>
        <dbReference type="EMBL" id="WOO76404.1"/>
    </source>
</evidence>
<dbReference type="Proteomes" id="UP000827549">
    <property type="component" value="Chromosome 1"/>
</dbReference>
<organism evidence="1 2">
    <name type="scientific">Vanrija pseudolonga</name>
    <dbReference type="NCBI Taxonomy" id="143232"/>
    <lineage>
        <taxon>Eukaryota</taxon>
        <taxon>Fungi</taxon>
        <taxon>Dikarya</taxon>
        <taxon>Basidiomycota</taxon>
        <taxon>Agaricomycotina</taxon>
        <taxon>Tremellomycetes</taxon>
        <taxon>Trichosporonales</taxon>
        <taxon>Trichosporonaceae</taxon>
        <taxon>Vanrija</taxon>
    </lineage>
</organism>
<dbReference type="RefSeq" id="XP_062622436.1">
    <property type="nucleotide sequence ID" value="XM_062766452.1"/>
</dbReference>
<gene>
    <name evidence="1" type="ORF">LOC62_01G000026</name>
</gene>
<protein>
    <recommendedName>
        <fullName evidence="3">F-box domain-containing protein</fullName>
    </recommendedName>
</protein>
<evidence type="ECO:0008006" key="3">
    <source>
        <dbReference type="Google" id="ProtNLM"/>
    </source>
</evidence>
<sequence length="307" mass="34920">MPPDPLTRFDNFIVGEIFSKVPLHDITLSLYNVSRGWRQAVVSTGALKTAFLNQSSLSMQQRRRLKAQGGTVTDPQAGPVDWRHLALDHLRQEQAWVTGKPRVEWLRQVYNPDNIVFHSRVNDEGDYYLGRLPWLTPEGFDQPKITLVPVNLHTMAASNDKQETRTLDGVRTEYRVIGRMLVYTPRPRKGWAQIWVTETAWNDFGARERSFIAGRVEAEQHEDSVFDGLKCLATFPVRTDIPHHHIHITTSADLQHFDVYVVSDMKDRSHVYRLATTGGIRAEGLIHDIEHLPVYGPLEVSGLAPTA</sequence>
<reference evidence="1" key="1">
    <citation type="submission" date="2023-10" db="EMBL/GenBank/DDBJ databases">
        <authorList>
            <person name="Noh H."/>
        </authorList>
    </citation>
    <scope>NUCLEOTIDE SEQUENCE</scope>
    <source>
        <strain evidence="1">DUCC4014</strain>
    </source>
</reference>
<keyword evidence="2" id="KW-1185">Reference proteome</keyword>
<dbReference type="EMBL" id="CP086714">
    <property type="protein sequence ID" value="WOO76404.1"/>
    <property type="molecule type" value="Genomic_DNA"/>
</dbReference>
<name>A0AAF0Y1X8_9TREE</name>